<organism evidence="2 3">
    <name type="scientific">Podospora fimiseda</name>
    <dbReference type="NCBI Taxonomy" id="252190"/>
    <lineage>
        <taxon>Eukaryota</taxon>
        <taxon>Fungi</taxon>
        <taxon>Dikarya</taxon>
        <taxon>Ascomycota</taxon>
        <taxon>Pezizomycotina</taxon>
        <taxon>Sordariomycetes</taxon>
        <taxon>Sordariomycetidae</taxon>
        <taxon>Sordariales</taxon>
        <taxon>Podosporaceae</taxon>
        <taxon>Podospora</taxon>
    </lineage>
</organism>
<reference evidence="2" key="1">
    <citation type="journal article" date="2023" name="Mol. Phylogenet. Evol.">
        <title>Genome-scale phylogeny and comparative genomics of the fungal order Sordariales.</title>
        <authorList>
            <person name="Hensen N."/>
            <person name="Bonometti L."/>
            <person name="Westerberg I."/>
            <person name="Brannstrom I.O."/>
            <person name="Guillou S."/>
            <person name="Cros-Aarteil S."/>
            <person name="Calhoun S."/>
            <person name="Haridas S."/>
            <person name="Kuo A."/>
            <person name="Mondo S."/>
            <person name="Pangilinan J."/>
            <person name="Riley R."/>
            <person name="LaButti K."/>
            <person name="Andreopoulos B."/>
            <person name="Lipzen A."/>
            <person name="Chen C."/>
            <person name="Yan M."/>
            <person name="Daum C."/>
            <person name="Ng V."/>
            <person name="Clum A."/>
            <person name="Steindorff A."/>
            <person name="Ohm R.A."/>
            <person name="Martin F."/>
            <person name="Silar P."/>
            <person name="Natvig D.O."/>
            <person name="Lalanne C."/>
            <person name="Gautier V."/>
            <person name="Ament-Velasquez S.L."/>
            <person name="Kruys A."/>
            <person name="Hutchinson M.I."/>
            <person name="Powell A.J."/>
            <person name="Barry K."/>
            <person name="Miller A.N."/>
            <person name="Grigoriev I.V."/>
            <person name="Debuchy R."/>
            <person name="Gladieux P."/>
            <person name="Hiltunen Thoren M."/>
            <person name="Johannesson H."/>
        </authorList>
    </citation>
    <scope>NUCLEOTIDE SEQUENCE</scope>
    <source>
        <strain evidence="2">CBS 990.96</strain>
    </source>
</reference>
<proteinExistence type="predicted"/>
<evidence type="ECO:0000313" key="2">
    <source>
        <dbReference type="EMBL" id="KAK4222732.1"/>
    </source>
</evidence>
<keyword evidence="1" id="KW-0732">Signal</keyword>
<gene>
    <name evidence="2" type="ORF">QBC38DRAFT_71332</name>
</gene>
<accession>A0AAN6YTU3</accession>
<reference evidence="2" key="2">
    <citation type="submission" date="2023-05" db="EMBL/GenBank/DDBJ databases">
        <authorList>
            <consortium name="Lawrence Berkeley National Laboratory"/>
            <person name="Steindorff A."/>
            <person name="Hensen N."/>
            <person name="Bonometti L."/>
            <person name="Westerberg I."/>
            <person name="Brannstrom I.O."/>
            <person name="Guillou S."/>
            <person name="Cros-Aarteil S."/>
            <person name="Calhoun S."/>
            <person name="Haridas S."/>
            <person name="Kuo A."/>
            <person name="Mondo S."/>
            <person name="Pangilinan J."/>
            <person name="Riley R."/>
            <person name="Labutti K."/>
            <person name="Andreopoulos B."/>
            <person name="Lipzen A."/>
            <person name="Chen C."/>
            <person name="Yanf M."/>
            <person name="Daum C."/>
            <person name="Ng V."/>
            <person name="Clum A."/>
            <person name="Ohm R."/>
            <person name="Martin F."/>
            <person name="Silar P."/>
            <person name="Natvig D."/>
            <person name="Lalanne C."/>
            <person name="Gautier V."/>
            <person name="Ament-Velasquez S.L."/>
            <person name="Kruys A."/>
            <person name="Hutchinson M.I."/>
            <person name="Powell A.J."/>
            <person name="Barry K."/>
            <person name="Miller A.N."/>
            <person name="Grigoriev I.V."/>
            <person name="Debuchy R."/>
            <person name="Gladieux P."/>
            <person name="Thoren M.H."/>
            <person name="Johannesson H."/>
        </authorList>
    </citation>
    <scope>NUCLEOTIDE SEQUENCE</scope>
    <source>
        <strain evidence="2">CBS 990.96</strain>
    </source>
</reference>
<comment type="caution">
    <text evidence="2">The sequence shown here is derived from an EMBL/GenBank/DDBJ whole genome shotgun (WGS) entry which is preliminary data.</text>
</comment>
<dbReference type="EMBL" id="MU865456">
    <property type="protein sequence ID" value="KAK4222732.1"/>
    <property type="molecule type" value="Genomic_DNA"/>
</dbReference>
<feature type="chain" id="PRO_5042864386" evidence="1">
    <location>
        <begin position="20"/>
        <end position="211"/>
    </location>
</feature>
<protein>
    <submittedName>
        <fullName evidence="2">Uncharacterized protein</fullName>
    </submittedName>
</protein>
<keyword evidence="3" id="KW-1185">Reference proteome</keyword>
<dbReference type="AlphaFoldDB" id="A0AAN6YTU3"/>
<name>A0AAN6YTU3_9PEZI</name>
<dbReference type="Proteomes" id="UP001301958">
    <property type="component" value="Unassembled WGS sequence"/>
</dbReference>
<sequence length="211" mass="23384">MTKIATLAGIALLAGQALAAAPNVTVIPLGSSDCRKWPGHIYQGPGVDMTGYMQFEAVDVDDVGLNTLYTSFTSMPWAGSTREVMTLDLRRSRAIAKPYYRCINGELRYLSNDPLRVAKDVRNGFVTKETVGYKLEPYAHEIDGVRQPGVFLGALNQTTWGFFWRSASCSTTGAKNDYYEVKLQNLPVDPDTEPRAGYDPINFGFLKVINW</sequence>
<evidence type="ECO:0000313" key="3">
    <source>
        <dbReference type="Proteomes" id="UP001301958"/>
    </source>
</evidence>
<evidence type="ECO:0000256" key="1">
    <source>
        <dbReference type="SAM" id="SignalP"/>
    </source>
</evidence>
<feature type="signal peptide" evidence="1">
    <location>
        <begin position="1"/>
        <end position="19"/>
    </location>
</feature>